<evidence type="ECO:0000313" key="3">
    <source>
        <dbReference type="Proteomes" id="UP001565474"/>
    </source>
</evidence>
<comment type="caution">
    <text evidence="2">The sequence shown here is derived from an EMBL/GenBank/DDBJ whole genome shotgun (WGS) entry which is preliminary data.</text>
</comment>
<dbReference type="Proteomes" id="UP001565474">
    <property type="component" value="Unassembled WGS sequence"/>
</dbReference>
<feature type="compositionally biased region" description="Basic residues" evidence="1">
    <location>
        <begin position="137"/>
        <end position="153"/>
    </location>
</feature>
<keyword evidence="3" id="KW-1185">Reference proteome</keyword>
<dbReference type="EMBL" id="JBGBZN010000002">
    <property type="protein sequence ID" value="MEY9472191.1"/>
    <property type="molecule type" value="Genomic_DNA"/>
</dbReference>
<gene>
    <name evidence="2" type="ORF">ABH992_004590</name>
</gene>
<evidence type="ECO:0000256" key="1">
    <source>
        <dbReference type="SAM" id="MobiDB-lite"/>
    </source>
</evidence>
<reference evidence="2 3" key="1">
    <citation type="submission" date="2024-07" db="EMBL/GenBank/DDBJ databases">
        <title>Genomic Encyclopedia of Type Strains, Phase V (KMG-V): Genome sequencing to study the core and pangenomes of soil and plant-associated prokaryotes.</title>
        <authorList>
            <person name="Whitman W."/>
        </authorList>
    </citation>
    <scope>NUCLEOTIDE SEQUENCE [LARGE SCALE GENOMIC DNA]</scope>
    <source>
        <strain evidence="2 3">USDA 222</strain>
    </source>
</reference>
<name>A0ABV4GL53_9BRAD</name>
<feature type="region of interest" description="Disordered" evidence="1">
    <location>
        <begin position="136"/>
        <end position="159"/>
    </location>
</feature>
<organism evidence="2 3">
    <name type="scientific">Bradyrhizobium yuanmingense</name>
    <dbReference type="NCBI Taxonomy" id="108015"/>
    <lineage>
        <taxon>Bacteria</taxon>
        <taxon>Pseudomonadati</taxon>
        <taxon>Pseudomonadota</taxon>
        <taxon>Alphaproteobacteria</taxon>
        <taxon>Hyphomicrobiales</taxon>
        <taxon>Nitrobacteraceae</taxon>
        <taxon>Bradyrhizobium</taxon>
    </lineage>
</organism>
<proteinExistence type="predicted"/>
<sequence>MEARGREHADKLRQLELTLEQARYEATRARRRYEAVDSDNRLVAGELERRWNERLVAVRELEGERDTLLATPEMTLSDIDRDRLLALDSELKRAWESPGATAATRNRIVASYSARGRNNEAVVKAPALSVSRLLVGRPRHRDRQPRRGGRTRRSAAGDPPIACDCNLAHAMADAHLASRDRHGVPRHTQSE</sequence>
<evidence type="ECO:0000313" key="2">
    <source>
        <dbReference type="EMBL" id="MEY9472191.1"/>
    </source>
</evidence>
<protein>
    <submittedName>
        <fullName evidence="2">Uncharacterized protein</fullName>
    </submittedName>
</protein>
<accession>A0ABV4GL53</accession>